<keyword evidence="7" id="KW-0175">Coiled coil</keyword>
<reference evidence="10" key="1">
    <citation type="submission" date="2020-11" db="EMBL/GenBank/DDBJ databases">
        <authorList>
            <person name="Tran Van P."/>
        </authorList>
    </citation>
    <scope>NUCLEOTIDE SEQUENCE</scope>
</reference>
<dbReference type="PRINTS" id="PR00041">
    <property type="entry name" value="LEUZIPPRCREB"/>
</dbReference>
<gene>
    <name evidence="10" type="ORF">TGEB3V08_LOCUS3791</name>
</gene>
<dbReference type="PROSITE" id="PS50217">
    <property type="entry name" value="BZIP"/>
    <property type="match status" value="1"/>
</dbReference>
<dbReference type="Pfam" id="PF00170">
    <property type="entry name" value="bZIP_1"/>
    <property type="match status" value="1"/>
</dbReference>
<sequence length="750" mass="82932">MFTPQCSSTEAPSTCLSPRLCVHPQCSSTEAPSTACHPDCMFAPQIPMLLGDSSQSMLLDPTDELMPVHSPLPSSMLEHFSSLEDLEVVDDMNWAHDGFACLEDTAHSQGRTSVDRPLKVSPLSWRCVCGVPDCEIKDEIKVEPDSPSPSSLLPPSPSPSSGSESWSGGESVSPTEVKFVLETPPISPPQQQDGSPPTSPQPNNKIESVVSPIKILPLPRNGLKADTHTTTKIVITPQNGKMVKRIKLQPKPEPGLSKTLPTLTLSKNEDSRTIVLSAQDFATLTQQVKATTPKIAPVPTMRIHTLPTVQQVTPIVKREVSKVSIMKQVVTTTGNPVVPGVLKCGPRQDLEIKAIKRQQRMIKNRESACLSRKKKKEYLTSLEEHISELQQENSQLKQENTALKERLSQYEEGSVWKSVQGHGLMKVNMKKTTAILAILFMVSLNVNSLGFLLKSPSPVSPRYGQPPVPPDSRHGRTLLWSGMDQPKTLPPEIESPFSNIDTVTNSSTAHPTCPMSINQTESIRLDSELRRWIGIDADNQTHSSIPDTPESSFLEQLLLSQRGPPAPLRVHPRKKQRVARKMPPPTNEVELYGLRPNQYNYAAFFDAIHRRDDTFYVVSFSGDHLLLPALAHNKTLRPKMSFVLPELPFNESMATSPEHITMMQIDCEVTNTQVLQVKEMNIPAHLRQRNNTTDATGKAGPIKTPAHFGPPAYKPYFVRSSLGPNDSQTVPNRDNIETVKGRFLHTSPEQ</sequence>
<dbReference type="InterPro" id="IPR046347">
    <property type="entry name" value="bZIP_sf"/>
</dbReference>
<dbReference type="GO" id="GO:0030968">
    <property type="term" value="P:endoplasmic reticulum unfolded protein response"/>
    <property type="evidence" value="ECO:0007669"/>
    <property type="project" value="TreeGrafter"/>
</dbReference>
<feature type="coiled-coil region" evidence="7">
    <location>
        <begin position="372"/>
        <end position="413"/>
    </location>
</feature>
<feature type="region of interest" description="Disordered" evidence="8">
    <location>
        <begin position="721"/>
        <end position="750"/>
    </location>
</feature>
<dbReference type="GO" id="GO:0000978">
    <property type="term" value="F:RNA polymerase II cis-regulatory region sequence-specific DNA binding"/>
    <property type="evidence" value="ECO:0007669"/>
    <property type="project" value="TreeGrafter"/>
</dbReference>
<dbReference type="GO" id="GO:0000981">
    <property type="term" value="F:DNA-binding transcription factor activity, RNA polymerase II-specific"/>
    <property type="evidence" value="ECO:0007669"/>
    <property type="project" value="TreeGrafter"/>
</dbReference>
<evidence type="ECO:0000256" key="4">
    <source>
        <dbReference type="ARBA" id="ARBA00023125"/>
    </source>
</evidence>
<name>A0A7R9PJZ5_TIMGE</name>
<organism evidence="10">
    <name type="scientific">Timema genevievae</name>
    <name type="common">Walking stick</name>
    <dbReference type="NCBI Taxonomy" id="629358"/>
    <lineage>
        <taxon>Eukaryota</taxon>
        <taxon>Metazoa</taxon>
        <taxon>Ecdysozoa</taxon>
        <taxon>Arthropoda</taxon>
        <taxon>Hexapoda</taxon>
        <taxon>Insecta</taxon>
        <taxon>Pterygota</taxon>
        <taxon>Neoptera</taxon>
        <taxon>Polyneoptera</taxon>
        <taxon>Phasmatodea</taxon>
        <taxon>Timematodea</taxon>
        <taxon>Timematoidea</taxon>
        <taxon>Timematidae</taxon>
        <taxon>Timema</taxon>
    </lineage>
</organism>
<evidence type="ECO:0000256" key="2">
    <source>
        <dbReference type="ARBA" id="ARBA00009050"/>
    </source>
</evidence>
<feature type="compositionally biased region" description="Polar residues" evidence="8">
    <location>
        <begin position="722"/>
        <end position="732"/>
    </location>
</feature>
<feature type="domain" description="BZIP" evidence="9">
    <location>
        <begin position="354"/>
        <end position="412"/>
    </location>
</feature>
<dbReference type="PANTHER" id="PTHR46164">
    <property type="entry name" value="ATF6, ISOFORM C"/>
    <property type="match status" value="1"/>
</dbReference>
<evidence type="ECO:0000256" key="6">
    <source>
        <dbReference type="ARBA" id="ARBA00023242"/>
    </source>
</evidence>
<protein>
    <recommendedName>
        <fullName evidence="9">BZIP domain-containing protein</fullName>
    </recommendedName>
</protein>
<comment type="similarity">
    <text evidence="2">Belongs to the bZIP family. ATF subfamily.</text>
</comment>
<keyword evidence="4" id="KW-0238">DNA-binding</keyword>
<dbReference type="GO" id="GO:0005634">
    <property type="term" value="C:nucleus"/>
    <property type="evidence" value="ECO:0007669"/>
    <property type="project" value="TreeGrafter"/>
</dbReference>
<evidence type="ECO:0000259" key="9">
    <source>
        <dbReference type="PROSITE" id="PS50217"/>
    </source>
</evidence>
<dbReference type="InterPro" id="IPR051882">
    <property type="entry name" value="ATF_bZIP_TF"/>
</dbReference>
<dbReference type="SMART" id="SM00338">
    <property type="entry name" value="BRLZ"/>
    <property type="match status" value="1"/>
</dbReference>
<evidence type="ECO:0000256" key="1">
    <source>
        <dbReference type="ARBA" id="ARBA00004167"/>
    </source>
</evidence>
<dbReference type="SUPFAM" id="SSF57959">
    <property type="entry name" value="Leucine zipper domain"/>
    <property type="match status" value="1"/>
</dbReference>
<dbReference type="Gene3D" id="1.20.5.170">
    <property type="match status" value="1"/>
</dbReference>
<evidence type="ECO:0000256" key="3">
    <source>
        <dbReference type="ARBA" id="ARBA00023015"/>
    </source>
</evidence>
<keyword evidence="6" id="KW-0539">Nucleus</keyword>
<proteinExistence type="inferred from homology"/>
<keyword evidence="3" id="KW-0805">Transcription regulation</keyword>
<dbReference type="GO" id="GO:0016020">
    <property type="term" value="C:membrane"/>
    <property type="evidence" value="ECO:0007669"/>
    <property type="project" value="UniProtKB-SubCell"/>
</dbReference>
<evidence type="ECO:0000256" key="8">
    <source>
        <dbReference type="SAM" id="MobiDB-lite"/>
    </source>
</evidence>
<comment type="subcellular location">
    <subcellularLocation>
        <location evidence="1">Membrane</location>
        <topology evidence="1">Single-pass membrane protein</topology>
    </subcellularLocation>
</comment>
<keyword evidence="5" id="KW-0804">Transcription</keyword>
<accession>A0A7R9PJZ5</accession>
<dbReference type="AlphaFoldDB" id="A0A7R9PJZ5"/>
<feature type="compositionally biased region" description="Polar residues" evidence="8">
    <location>
        <begin position="189"/>
        <end position="205"/>
    </location>
</feature>
<dbReference type="EMBL" id="OE840237">
    <property type="protein sequence ID" value="CAD7589899.1"/>
    <property type="molecule type" value="Genomic_DNA"/>
</dbReference>
<evidence type="ECO:0000313" key="10">
    <source>
        <dbReference type="EMBL" id="CAD7589899.1"/>
    </source>
</evidence>
<feature type="compositionally biased region" description="Low complexity" evidence="8">
    <location>
        <begin position="159"/>
        <end position="174"/>
    </location>
</feature>
<evidence type="ECO:0000256" key="7">
    <source>
        <dbReference type="SAM" id="Coils"/>
    </source>
</evidence>
<evidence type="ECO:0000256" key="5">
    <source>
        <dbReference type="ARBA" id="ARBA00023163"/>
    </source>
</evidence>
<dbReference type="CDD" id="cd14700">
    <property type="entry name" value="bZIP_ATF6"/>
    <property type="match status" value="1"/>
</dbReference>
<feature type="region of interest" description="Disordered" evidence="8">
    <location>
        <begin position="141"/>
        <end position="205"/>
    </location>
</feature>
<dbReference type="InterPro" id="IPR004827">
    <property type="entry name" value="bZIP"/>
</dbReference>
<dbReference type="PANTHER" id="PTHR46164:SF3">
    <property type="entry name" value="ATF6, ISOFORM C"/>
    <property type="match status" value="1"/>
</dbReference>